<sequence length="105" mass="10504">MNQTATATAAATVVHYDELTSPPLLHFYGGGGGGGVGSNNLPDVATSIAAGIAQQHRLLGTTASVAPVPATPTLWRFGWVGGPTSGRTLLGRASTGHKSELPAAL</sequence>
<name>A0A8W7PJ42_ANOCL</name>
<dbReference type="AlphaFoldDB" id="A0A8W7PJ42"/>
<accession>A0A8W7PJ42</accession>
<organism evidence="1">
    <name type="scientific">Anopheles coluzzii</name>
    <name type="common">African malaria mosquito</name>
    <dbReference type="NCBI Taxonomy" id="1518534"/>
    <lineage>
        <taxon>Eukaryota</taxon>
        <taxon>Metazoa</taxon>
        <taxon>Ecdysozoa</taxon>
        <taxon>Arthropoda</taxon>
        <taxon>Hexapoda</taxon>
        <taxon>Insecta</taxon>
        <taxon>Pterygota</taxon>
        <taxon>Neoptera</taxon>
        <taxon>Endopterygota</taxon>
        <taxon>Diptera</taxon>
        <taxon>Nematocera</taxon>
        <taxon>Culicoidea</taxon>
        <taxon>Culicidae</taxon>
        <taxon>Anophelinae</taxon>
        <taxon>Anopheles</taxon>
    </lineage>
</organism>
<dbReference type="EnsemblMetazoa" id="ACOM032358-RA">
    <property type="protein sequence ID" value="ACOM032358-PA.1"/>
    <property type="gene ID" value="ACOM032358"/>
</dbReference>
<proteinExistence type="predicted"/>
<reference evidence="1" key="1">
    <citation type="submission" date="2022-08" db="UniProtKB">
        <authorList>
            <consortium name="EnsemblMetazoa"/>
        </authorList>
    </citation>
    <scope>IDENTIFICATION</scope>
</reference>
<evidence type="ECO:0000313" key="1">
    <source>
        <dbReference type="EnsemblMetazoa" id="ACOM032358-PA.1"/>
    </source>
</evidence>
<dbReference type="Proteomes" id="UP000075882">
    <property type="component" value="Unassembled WGS sequence"/>
</dbReference>
<protein>
    <submittedName>
        <fullName evidence="1">Uncharacterized protein</fullName>
    </submittedName>
</protein>